<dbReference type="RefSeq" id="XP_055888082.1">
    <property type="nucleotide sequence ID" value="XM_056032107.1"/>
</dbReference>
<feature type="region of interest" description="Disordered" evidence="1">
    <location>
        <begin position="401"/>
        <end position="425"/>
    </location>
</feature>
<dbReference type="RefSeq" id="XP_055888083.1">
    <property type="nucleotide sequence ID" value="XM_056032108.1"/>
</dbReference>
<evidence type="ECO:0000313" key="4">
    <source>
        <dbReference type="RefSeq" id="XP_055888080.1"/>
    </source>
</evidence>
<evidence type="ECO:0000256" key="1">
    <source>
        <dbReference type="SAM" id="MobiDB-lite"/>
    </source>
</evidence>
<feature type="compositionally biased region" description="Polar residues" evidence="1">
    <location>
        <begin position="600"/>
        <end position="609"/>
    </location>
</feature>
<evidence type="ECO:0000313" key="7">
    <source>
        <dbReference type="RefSeq" id="XP_055888083.1"/>
    </source>
</evidence>
<dbReference type="RefSeq" id="XP_055888080.1">
    <property type="nucleotide sequence ID" value="XM_056032105.1"/>
</dbReference>
<feature type="compositionally biased region" description="Polar residues" evidence="1">
    <location>
        <begin position="636"/>
        <end position="648"/>
    </location>
</feature>
<organism evidence="2 10">
    <name type="scientific">Biomphalaria glabrata</name>
    <name type="common">Bloodfluke planorb</name>
    <name type="synonym">Freshwater snail</name>
    <dbReference type="NCBI Taxonomy" id="6526"/>
    <lineage>
        <taxon>Eukaryota</taxon>
        <taxon>Metazoa</taxon>
        <taxon>Spiralia</taxon>
        <taxon>Lophotrochozoa</taxon>
        <taxon>Mollusca</taxon>
        <taxon>Gastropoda</taxon>
        <taxon>Heterobranchia</taxon>
        <taxon>Euthyneura</taxon>
        <taxon>Panpulmonata</taxon>
        <taxon>Hygrophila</taxon>
        <taxon>Lymnaeoidea</taxon>
        <taxon>Planorbidae</taxon>
        <taxon>Biomphalaria</taxon>
    </lineage>
</organism>
<evidence type="ECO:0000313" key="9">
    <source>
        <dbReference type="RefSeq" id="XP_055888085.1"/>
    </source>
</evidence>
<dbReference type="AlphaFoldDB" id="A0A9W3ALB1"/>
<feature type="compositionally biased region" description="Polar residues" evidence="1">
    <location>
        <begin position="62"/>
        <end position="72"/>
    </location>
</feature>
<feature type="region of interest" description="Disordered" evidence="1">
    <location>
        <begin position="636"/>
        <end position="665"/>
    </location>
</feature>
<dbReference type="GeneID" id="106071642"/>
<feature type="compositionally biased region" description="Basic residues" evidence="1">
    <location>
        <begin position="80"/>
        <end position="89"/>
    </location>
</feature>
<feature type="compositionally biased region" description="Polar residues" evidence="1">
    <location>
        <begin position="401"/>
        <end position="411"/>
    </location>
</feature>
<evidence type="ECO:0000313" key="2">
    <source>
        <dbReference type="Proteomes" id="UP001165740"/>
    </source>
</evidence>
<feature type="region of interest" description="Disordered" evidence="1">
    <location>
        <begin position="934"/>
        <end position="962"/>
    </location>
</feature>
<dbReference type="RefSeq" id="XP_055888085.1">
    <property type="nucleotide sequence ID" value="XM_056032110.1"/>
</dbReference>
<evidence type="ECO:0000313" key="11">
    <source>
        <dbReference type="RefSeq" id="XP_055888087.1"/>
    </source>
</evidence>
<evidence type="ECO:0000313" key="5">
    <source>
        <dbReference type="RefSeq" id="XP_055888081.1"/>
    </source>
</evidence>
<feature type="region of interest" description="Disordered" evidence="1">
    <location>
        <begin position="62"/>
        <end position="107"/>
    </location>
</feature>
<feature type="region of interest" description="Disordered" evidence="1">
    <location>
        <begin position="600"/>
        <end position="624"/>
    </location>
</feature>
<feature type="region of interest" description="Disordered" evidence="1">
    <location>
        <begin position="328"/>
        <end position="347"/>
    </location>
</feature>
<dbReference type="RefSeq" id="XP_055888086.1">
    <property type="nucleotide sequence ID" value="XM_056032111.1"/>
</dbReference>
<dbReference type="RefSeq" id="XP_055888084.1">
    <property type="nucleotide sequence ID" value="XM_056032109.1"/>
</dbReference>
<gene>
    <name evidence="3 4 5 6 7 8 9 10 11" type="primary">LOC106071642</name>
</gene>
<feature type="region of interest" description="Disordered" evidence="1">
    <location>
        <begin position="268"/>
        <end position="287"/>
    </location>
</feature>
<reference evidence="3 4" key="1">
    <citation type="submission" date="2025-04" db="UniProtKB">
        <authorList>
            <consortium name="RefSeq"/>
        </authorList>
    </citation>
    <scope>IDENTIFICATION</scope>
</reference>
<evidence type="ECO:0000313" key="6">
    <source>
        <dbReference type="RefSeq" id="XP_055888082.1"/>
    </source>
</evidence>
<feature type="compositionally biased region" description="Acidic residues" evidence="1">
    <location>
        <begin position="944"/>
        <end position="956"/>
    </location>
</feature>
<dbReference type="OrthoDB" id="9948935at2759"/>
<sequence length="1029" mass="113519">MDTMDTMETSPSSDGNEAVRTKVSTLISQFNSIQQSTPPITKSNSFKIPCKIRKIDQIPSDVTRSQSLSYKTSEPDVPRKVHHNNKKRNSLTDNAEMTDNGERESSGYALKKAPIKDSKYDTIPKAGFVSKAKKELENMSKLDTDSCAQDEIAADNSSVQFRTVTSWSKMRKSIDKSYVAKTTHGSAALSDGNDPRGNLVVADVNSPTGQSGLGWKTNPFVELMKQASIEKNPVSPERTTTSLNWNSSNIDRAANADKATANYKINSSSLGRGAASTSNSSIVKSNTDSSGIKFPQVSLKKITTISLSREHSDFLGGTNSCIVESNLSHNSTEKPNEPLNISSISQPNTINQNKDISFLTKKNLNGVNKNISLHSYRYQDELSNTEKSTLIRSSAFNQRFIPSSVSNTPTDKSVHSNDHPNQTPAYLTNSRTKTFHTVISEQAEIQTQRNEVRTNAHVTSGKLKQKYDVTGNQIYTSSTLDIDKGKQFGSSSGDVPSKQICATIDPPSDNVIVHPPSGNVIVNQTSDNVIVNQTSDYVIVNQTSDNVIVNQTSDNVIVNQTSDNVIVNPPSDNVIVNQEKLMGQTSDSENHLNGHLLNEQTKSIGSTSGEKTKHSGQLATRKLSLPNSISLEHIEQLSTSSDSPSRHLSPNGEYTPKQFHFSNDDRKPNLNVIAEQQLKPPNGILNSRIKSLRSATFDQPETNSQKSNTKSFTGDQKTVTSITSSAEQGVTHVIPSLHIRNEGRNGGPLDQASQENGVDLDADHVTLRNPKTKNTSNIAKVASYGFSTKQFTLPSQSYVTADVKETSPDSNCDTTKHLMDIQQVQTTKSEYCSAADRINRHLIKLKTELMSMHEQDLVLLKQLINISQTIQKLQRSQVLRISKSLSFSSGLLHPQPLHSQKRSHSSSLVRQNSAPFSIEKRRQLFSLMRASTEHCSDGSLSSFDESEFDSQSEMDESNPSLTSLYPYLSPKSNRARPMFQYSTSQMPLCVDMAEDPDETYEDILKRNVMLWKMSLQRQASVIHEVTCLL</sequence>
<name>A0A9W3ALB1_BIOGL</name>
<accession>A0A9W3ALB1</accession>
<proteinExistence type="predicted"/>
<evidence type="ECO:0000313" key="10">
    <source>
        <dbReference type="RefSeq" id="XP_055888086.1"/>
    </source>
</evidence>
<evidence type="ECO:0000313" key="3">
    <source>
        <dbReference type="RefSeq" id="XP_055888079.1"/>
    </source>
</evidence>
<feature type="region of interest" description="Disordered" evidence="1">
    <location>
        <begin position="694"/>
        <end position="716"/>
    </location>
</feature>
<protein>
    <submittedName>
        <fullName evidence="3 4">Uncharacterized protein LOC106071642</fullName>
    </submittedName>
</protein>
<evidence type="ECO:0000313" key="8">
    <source>
        <dbReference type="RefSeq" id="XP_055888084.1"/>
    </source>
</evidence>
<keyword evidence="2" id="KW-1185">Reference proteome</keyword>
<dbReference type="RefSeq" id="XP_055888087.1">
    <property type="nucleotide sequence ID" value="XM_056032112.1"/>
</dbReference>
<dbReference type="RefSeq" id="XP_055888079.1">
    <property type="nucleotide sequence ID" value="XM_056032104.1"/>
</dbReference>
<dbReference type="RefSeq" id="XP_055888081.1">
    <property type="nucleotide sequence ID" value="XM_056032106.1"/>
</dbReference>
<feature type="region of interest" description="Disordered" evidence="1">
    <location>
        <begin position="892"/>
        <end position="912"/>
    </location>
</feature>
<dbReference type="Proteomes" id="UP001165740">
    <property type="component" value="Chromosome 6"/>
</dbReference>